<dbReference type="SUPFAM" id="SSF52172">
    <property type="entry name" value="CheY-like"/>
    <property type="match status" value="1"/>
</dbReference>
<dbReference type="SUPFAM" id="SSF46894">
    <property type="entry name" value="C-terminal effector domain of the bipartite response regulators"/>
    <property type="match status" value="1"/>
</dbReference>
<dbReference type="PROSITE" id="PS51755">
    <property type="entry name" value="OMPR_PHOB"/>
    <property type="match status" value="1"/>
</dbReference>
<keyword evidence="2" id="KW-0902">Two-component regulatory system</keyword>
<dbReference type="Gene3D" id="6.10.250.690">
    <property type="match status" value="1"/>
</dbReference>
<keyword evidence="1" id="KW-0597">Phosphoprotein</keyword>
<feature type="domain" description="Response regulatory" evidence="6">
    <location>
        <begin position="13"/>
        <end position="126"/>
    </location>
</feature>
<keyword evidence="5" id="KW-0804">Transcription</keyword>
<dbReference type="Gene3D" id="3.40.50.2300">
    <property type="match status" value="1"/>
</dbReference>
<dbReference type="Pfam" id="PF00486">
    <property type="entry name" value="Trans_reg_C"/>
    <property type="match status" value="1"/>
</dbReference>
<dbReference type="PROSITE" id="PS50110">
    <property type="entry name" value="RESPONSE_REGULATORY"/>
    <property type="match status" value="1"/>
</dbReference>
<dbReference type="Gene3D" id="1.10.10.10">
    <property type="entry name" value="Winged helix-like DNA-binding domain superfamily/Winged helix DNA-binding domain"/>
    <property type="match status" value="1"/>
</dbReference>
<dbReference type="EMBL" id="OY288114">
    <property type="protein sequence ID" value="CAJ0858062.1"/>
    <property type="molecule type" value="Genomic_DNA"/>
</dbReference>
<dbReference type="GO" id="GO:0006355">
    <property type="term" value="P:regulation of DNA-templated transcription"/>
    <property type="evidence" value="ECO:0007669"/>
    <property type="project" value="InterPro"/>
</dbReference>
<dbReference type="GO" id="GO:0000976">
    <property type="term" value="F:transcription cis-regulatory region binding"/>
    <property type="evidence" value="ECO:0007669"/>
    <property type="project" value="TreeGrafter"/>
</dbReference>
<dbReference type="PANTHER" id="PTHR48111:SF1">
    <property type="entry name" value="TWO-COMPONENT RESPONSE REGULATOR ORR33"/>
    <property type="match status" value="1"/>
</dbReference>
<evidence type="ECO:0000256" key="3">
    <source>
        <dbReference type="ARBA" id="ARBA00023015"/>
    </source>
</evidence>
<evidence type="ECO:0000259" key="6">
    <source>
        <dbReference type="PROSITE" id="PS50110"/>
    </source>
</evidence>
<feature type="domain" description="OmpR/PhoB-type" evidence="7">
    <location>
        <begin position="136"/>
        <end position="233"/>
    </location>
</feature>
<dbReference type="InterPro" id="IPR039420">
    <property type="entry name" value="WalR-like"/>
</dbReference>
<organism evidence="8">
    <name type="scientific">freshwater sediment metagenome</name>
    <dbReference type="NCBI Taxonomy" id="556182"/>
    <lineage>
        <taxon>unclassified sequences</taxon>
        <taxon>metagenomes</taxon>
        <taxon>ecological metagenomes</taxon>
    </lineage>
</organism>
<dbReference type="InterPro" id="IPR016032">
    <property type="entry name" value="Sig_transdc_resp-reg_C-effctor"/>
</dbReference>
<sequence length="235" mass="26447">MSVGVIHIHEGPVALVVEEGSQIRKHVEDCFQKNHIHMVAWTGDLDADRIIHASRANMILLNSNLRDNKAFALCQKIKEKSRIAVVMVSSGFSEIEKIVSLEMGADDCLPIDFNPRQVVARIRSLFGRQCSNVTIGDQASGGGITLNRATRQVQIGREPPKSLSPAEYDLLNFLFENIGQTLTRDEIHSKVFSSTSLQFVDVMVCRVRKKIEHDHRKPKILRTVRNLGYIMMIDT</sequence>
<dbReference type="InterPro" id="IPR001867">
    <property type="entry name" value="OmpR/PhoB-type_DNA-bd"/>
</dbReference>
<evidence type="ECO:0000259" key="7">
    <source>
        <dbReference type="PROSITE" id="PS51755"/>
    </source>
</evidence>
<evidence type="ECO:0000256" key="4">
    <source>
        <dbReference type="ARBA" id="ARBA00023125"/>
    </source>
</evidence>
<accession>A0AA48M093</accession>
<keyword evidence="4" id="KW-0238">DNA-binding</keyword>
<keyword evidence="3" id="KW-0805">Transcription regulation</keyword>
<evidence type="ECO:0008006" key="9">
    <source>
        <dbReference type="Google" id="ProtNLM"/>
    </source>
</evidence>
<gene>
    <name evidence="8" type="ORF">AMST5_01082</name>
</gene>
<name>A0AA48M093_9ZZZZ</name>
<evidence type="ECO:0000256" key="5">
    <source>
        <dbReference type="ARBA" id="ARBA00023163"/>
    </source>
</evidence>
<dbReference type="GO" id="GO:0005829">
    <property type="term" value="C:cytosol"/>
    <property type="evidence" value="ECO:0007669"/>
    <property type="project" value="TreeGrafter"/>
</dbReference>
<evidence type="ECO:0000256" key="1">
    <source>
        <dbReference type="ARBA" id="ARBA00022553"/>
    </source>
</evidence>
<proteinExistence type="predicted"/>
<dbReference type="PANTHER" id="PTHR48111">
    <property type="entry name" value="REGULATOR OF RPOS"/>
    <property type="match status" value="1"/>
</dbReference>
<dbReference type="InterPro" id="IPR011006">
    <property type="entry name" value="CheY-like_superfamily"/>
</dbReference>
<dbReference type="GO" id="GO:0000156">
    <property type="term" value="F:phosphorelay response regulator activity"/>
    <property type="evidence" value="ECO:0007669"/>
    <property type="project" value="TreeGrafter"/>
</dbReference>
<dbReference type="GO" id="GO:0032993">
    <property type="term" value="C:protein-DNA complex"/>
    <property type="evidence" value="ECO:0007669"/>
    <property type="project" value="TreeGrafter"/>
</dbReference>
<evidence type="ECO:0000313" key="8">
    <source>
        <dbReference type="EMBL" id="CAJ0858062.1"/>
    </source>
</evidence>
<dbReference type="InterPro" id="IPR001789">
    <property type="entry name" value="Sig_transdc_resp-reg_receiver"/>
</dbReference>
<dbReference type="CDD" id="cd00383">
    <property type="entry name" value="trans_reg_C"/>
    <property type="match status" value="1"/>
</dbReference>
<reference evidence="8" key="1">
    <citation type="submission" date="2023-07" db="EMBL/GenBank/DDBJ databases">
        <authorList>
            <person name="Pelsma A.J. K."/>
        </authorList>
    </citation>
    <scope>NUCLEOTIDE SEQUENCE</scope>
</reference>
<evidence type="ECO:0000256" key="2">
    <source>
        <dbReference type="ARBA" id="ARBA00023012"/>
    </source>
</evidence>
<dbReference type="Pfam" id="PF00072">
    <property type="entry name" value="Response_reg"/>
    <property type="match status" value="1"/>
</dbReference>
<dbReference type="SMART" id="SM00862">
    <property type="entry name" value="Trans_reg_C"/>
    <property type="match status" value="1"/>
</dbReference>
<dbReference type="AlphaFoldDB" id="A0AA48M093"/>
<protein>
    <recommendedName>
        <fullName evidence="9">OmpR/PhoB-type domain-containing protein</fullName>
    </recommendedName>
</protein>
<dbReference type="InterPro" id="IPR036388">
    <property type="entry name" value="WH-like_DNA-bd_sf"/>
</dbReference>
<dbReference type="SMART" id="SM00448">
    <property type="entry name" value="REC"/>
    <property type="match status" value="1"/>
</dbReference>